<feature type="binding site" evidence="8 10">
    <location>
        <begin position="116"/>
        <end position="118"/>
    </location>
    <ligand>
        <name>substrate</name>
    </ligand>
</feature>
<feature type="active site" description="Nucleophile" evidence="8 9">
    <location>
        <position position="47"/>
    </location>
</feature>
<dbReference type="UniPathway" id="UPA00251">
    <property type="reaction ID" value="UER00316"/>
</dbReference>
<evidence type="ECO:0000256" key="12">
    <source>
        <dbReference type="PIRSR" id="PIRSR000445-4"/>
    </source>
</evidence>
<evidence type="ECO:0000256" key="6">
    <source>
        <dbReference type="ARBA" id="ARBA00023244"/>
    </source>
</evidence>
<dbReference type="SUPFAM" id="SSF51735">
    <property type="entry name" value="NAD(P)-binding Rossmann-fold domains"/>
    <property type="match status" value="1"/>
</dbReference>
<dbReference type="Proteomes" id="UP000199009">
    <property type="component" value="Chromosome I"/>
</dbReference>
<feature type="domain" description="Quinate/shikimate 5-dehydrogenase/glutamyl-tRNA reductase" evidence="15">
    <location>
        <begin position="174"/>
        <end position="294"/>
    </location>
</feature>
<gene>
    <name evidence="8" type="primary">hemA</name>
    <name evidence="17" type="ORF">SAMN04489810_2075</name>
</gene>
<evidence type="ECO:0000256" key="11">
    <source>
        <dbReference type="PIRSR" id="PIRSR000445-3"/>
    </source>
</evidence>
<feature type="binding site" evidence="8 10">
    <location>
        <position position="122"/>
    </location>
    <ligand>
        <name>substrate</name>
    </ligand>
</feature>
<comment type="miscellaneous">
    <text evidence="8">During catalysis, the active site Cys acts as a nucleophile attacking the alpha-carbonyl group of tRNA-bound glutamate with the formation of a thioester intermediate between enzyme and glutamate, and the concomitant release of tRNA(Glu). The thioester intermediate is finally reduced by direct hydride transfer from NADPH, to form the product GSA.</text>
</comment>
<evidence type="ECO:0000256" key="1">
    <source>
        <dbReference type="ARBA" id="ARBA00005059"/>
    </source>
</evidence>
<evidence type="ECO:0000256" key="5">
    <source>
        <dbReference type="ARBA" id="ARBA00023002"/>
    </source>
</evidence>
<dbReference type="NCBIfam" id="TIGR01035">
    <property type="entry name" value="hemA"/>
    <property type="match status" value="1"/>
</dbReference>
<evidence type="ECO:0000313" key="17">
    <source>
        <dbReference type="EMBL" id="SDH08887.1"/>
    </source>
</evidence>
<feature type="domain" description="Glutamyl-tRNA reductase N-terminal" evidence="16">
    <location>
        <begin position="6"/>
        <end position="157"/>
    </location>
</feature>
<accession>A0A1G7ZJY9</accession>
<dbReference type="AlphaFoldDB" id="A0A1G7ZJY9"/>
<dbReference type="InterPro" id="IPR000343">
    <property type="entry name" value="4pyrrol_synth_GluRdtase"/>
</dbReference>
<evidence type="ECO:0000259" key="16">
    <source>
        <dbReference type="Pfam" id="PF05201"/>
    </source>
</evidence>
<keyword evidence="6 8" id="KW-0627">Porphyrin biosynthesis</keyword>
<dbReference type="PIRSF" id="PIRSF000445">
    <property type="entry name" value="4pyrrol_synth_GluRdtase"/>
    <property type="match status" value="1"/>
</dbReference>
<keyword evidence="4 8" id="KW-0521">NADP</keyword>
<evidence type="ECO:0000256" key="8">
    <source>
        <dbReference type="HAMAP-Rule" id="MF_00087"/>
    </source>
</evidence>
<dbReference type="InterPro" id="IPR036291">
    <property type="entry name" value="NAD(P)-bd_dom_sf"/>
</dbReference>
<dbReference type="Gene3D" id="3.30.460.30">
    <property type="entry name" value="Glutamyl-tRNA reductase, N-terminal domain"/>
    <property type="match status" value="1"/>
</dbReference>
<dbReference type="GO" id="GO:0019353">
    <property type="term" value="P:protoporphyrinogen IX biosynthetic process from glutamate"/>
    <property type="evidence" value="ECO:0007669"/>
    <property type="project" value="TreeGrafter"/>
</dbReference>
<feature type="binding site" evidence="8 10">
    <location>
        <begin position="46"/>
        <end position="49"/>
    </location>
    <ligand>
        <name>substrate</name>
    </ligand>
</feature>
<comment type="pathway">
    <text evidence="1 8 13">Porphyrin-containing compound metabolism; protoporphyrin-IX biosynthesis; 5-aminolevulinate from L-glutamyl-tRNA(Glu): step 1/2.</text>
</comment>
<dbReference type="GO" id="GO:0008883">
    <property type="term" value="F:glutamyl-tRNA reductase activity"/>
    <property type="evidence" value="ECO:0007669"/>
    <property type="project" value="UniProtKB-UniRule"/>
</dbReference>
<dbReference type="Gene3D" id="3.40.50.720">
    <property type="entry name" value="NAD(P)-binding Rossmann-like Domain"/>
    <property type="match status" value="1"/>
</dbReference>
<proteinExistence type="inferred from homology"/>
<dbReference type="Pfam" id="PF05201">
    <property type="entry name" value="GlutR_N"/>
    <property type="match status" value="1"/>
</dbReference>
<evidence type="ECO:0000259" key="15">
    <source>
        <dbReference type="Pfam" id="PF01488"/>
    </source>
</evidence>
<feature type="binding site" evidence="8 11">
    <location>
        <begin position="191"/>
        <end position="196"/>
    </location>
    <ligand>
        <name>NADP(+)</name>
        <dbReference type="ChEBI" id="CHEBI:58349"/>
    </ligand>
</feature>
<dbReference type="InterPro" id="IPR015895">
    <property type="entry name" value="4pyrrol_synth_GluRdtase_N"/>
</dbReference>
<dbReference type="HAMAP" id="MF_00087">
    <property type="entry name" value="Glu_tRNA_reductase"/>
    <property type="match status" value="1"/>
</dbReference>
<evidence type="ECO:0000256" key="7">
    <source>
        <dbReference type="ARBA" id="ARBA00047464"/>
    </source>
</evidence>
<dbReference type="SUPFAM" id="SSF69742">
    <property type="entry name" value="Glutamyl tRNA-reductase catalytic, N-terminal domain"/>
    <property type="match status" value="1"/>
</dbReference>
<feature type="domain" description="Tetrapyrrole biosynthesis glutamyl-tRNA reductase dimerisation" evidence="14">
    <location>
        <begin position="319"/>
        <end position="398"/>
    </location>
</feature>
<keyword evidence="5 8" id="KW-0560">Oxidoreductase</keyword>
<comment type="domain">
    <text evidence="8">Possesses an unusual extended V-shaped dimeric structure with each monomer consisting of three distinct domains arranged along a curved 'spinal' alpha-helix. The N-terminal catalytic domain specifically recognizes the glutamate moiety of the substrate. The second domain is the NADPH-binding domain, and the third C-terminal domain is responsible for dimerization.</text>
</comment>
<dbReference type="PANTHER" id="PTHR43013:SF1">
    <property type="entry name" value="GLUTAMYL-TRNA REDUCTASE"/>
    <property type="match status" value="1"/>
</dbReference>
<reference evidence="17 18" key="1">
    <citation type="submission" date="2016-10" db="EMBL/GenBank/DDBJ databases">
        <authorList>
            <person name="de Groot N.N."/>
        </authorList>
    </citation>
    <scope>NUCLEOTIDE SEQUENCE [LARGE SCALE GENOMIC DNA]</scope>
    <source>
        <strain evidence="17 18">DSM 23142</strain>
    </source>
</reference>
<comment type="catalytic activity">
    <reaction evidence="7 8 13">
        <text>(S)-4-amino-5-oxopentanoate + tRNA(Glu) + NADP(+) = L-glutamyl-tRNA(Glu) + NADPH + H(+)</text>
        <dbReference type="Rhea" id="RHEA:12344"/>
        <dbReference type="Rhea" id="RHEA-COMP:9663"/>
        <dbReference type="Rhea" id="RHEA-COMP:9680"/>
        <dbReference type="ChEBI" id="CHEBI:15378"/>
        <dbReference type="ChEBI" id="CHEBI:57501"/>
        <dbReference type="ChEBI" id="CHEBI:57783"/>
        <dbReference type="ChEBI" id="CHEBI:58349"/>
        <dbReference type="ChEBI" id="CHEBI:78442"/>
        <dbReference type="ChEBI" id="CHEBI:78520"/>
        <dbReference type="EC" id="1.2.1.70"/>
    </reaction>
</comment>
<comment type="similarity">
    <text evidence="2 8 13">Belongs to the glutamyl-tRNA reductase family.</text>
</comment>
<protein>
    <recommendedName>
        <fullName evidence="3 8">Glutamyl-tRNA reductase</fullName>
        <shortName evidence="8">GluTR</shortName>
        <ecNumber evidence="3 8">1.2.1.70</ecNumber>
    </recommendedName>
</protein>
<dbReference type="NCBIfam" id="NF000750">
    <property type="entry name" value="PRK00045.3-4"/>
    <property type="match status" value="1"/>
</dbReference>
<dbReference type="EC" id="1.2.1.70" evidence="3 8"/>
<dbReference type="RefSeq" id="WP_091489447.1">
    <property type="nucleotide sequence ID" value="NZ_LT629692.1"/>
</dbReference>
<evidence type="ECO:0000256" key="2">
    <source>
        <dbReference type="ARBA" id="ARBA00005916"/>
    </source>
</evidence>
<dbReference type="EMBL" id="LT629692">
    <property type="protein sequence ID" value="SDH08887.1"/>
    <property type="molecule type" value="Genomic_DNA"/>
</dbReference>
<dbReference type="GO" id="GO:0050661">
    <property type="term" value="F:NADP binding"/>
    <property type="evidence" value="ECO:0007669"/>
    <property type="project" value="InterPro"/>
</dbReference>
<evidence type="ECO:0000259" key="14">
    <source>
        <dbReference type="Pfam" id="PF00745"/>
    </source>
</evidence>
<dbReference type="OrthoDB" id="110209at2"/>
<sequence length="415" mass="43732">MLFCLTANHRNTDFAVLDHVARIADSTAADLISAHPFIRGAVVLATCNRFEAYVELDEPLTAGGSIAREAILDALIERAGADAETLRSSAVSLHGDDAVRHLFAVSSGLESMVVGEEEISGQVQRALVAARECGTTSSELEAAFQRAAHAARQVRAKADLGAAGRSLARLALDLVESRVSDWADVRVLIVGTGSYAATTISALQARGATDVRVFSATGRAGKFATRFGLRAEPDLRAAIGDADIVITCTARYVVTADDVPALPVDARRLIVDLGLPRNVDPSVGQLPGVDLLDLELIGRHATLPELGRGAHELVGSAAAEFAAEQAAAPAIVALRGHIQTAVEAEVARVRPHDEDARTERALRHLAGVLAHEPSVRAREFAAQGRLSEFEAALQLVFGIEVADAISLDALRDLPA</sequence>
<feature type="binding site" evidence="8 10">
    <location>
        <position position="111"/>
    </location>
    <ligand>
        <name>substrate</name>
    </ligand>
</feature>
<evidence type="ECO:0000256" key="13">
    <source>
        <dbReference type="RuleBase" id="RU000584"/>
    </source>
</evidence>
<evidence type="ECO:0000313" key="18">
    <source>
        <dbReference type="Proteomes" id="UP000199009"/>
    </source>
</evidence>
<organism evidence="17 18">
    <name type="scientific">Microbacterium pygmaeum</name>
    <dbReference type="NCBI Taxonomy" id="370764"/>
    <lineage>
        <taxon>Bacteria</taxon>
        <taxon>Bacillati</taxon>
        <taxon>Actinomycetota</taxon>
        <taxon>Actinomycetes</taxon>
        <taxon>Micrococcales</taxon>
        <taxon>Microbacteriaceae</taxon>
        <taxon>Microbacterium</taxon>
    </lineage>
</organism>
<evidence type="ECO:0000256" key="10">
    <source>
        <dbReference type="PIRSR" id="PIRSR000445-2"/>
    </source>
</evidence>
<dbReference type="STRING" id="370764.SAMN04489810_2075"/>
<dbReference type="InterPro" id="IPR036343">
    <property type="entry name" value="GluRdtase_N_sf"/>
</dbReference>
<evidence type="ECO:0000256" key="9">
    <source>
        <dbReference type="PIRSR" id="PIRSR000445-1"/>
    </source>
</evidence>
<dbReference type="InterPro" id="IPR006151">
    <property type="entry name" value="Shikm_DH/Glu-tRNA_Rdtase"/>
</dbReference>
<evidence type="ECO:0000256" key="3">
    <source>
        <dbReference type="ARBA" id="ARBA00012970"/>
    </source>
</evidence>
<feature type="site" description="Important for activity" evidence="8 12">
    <location>
        <position position="101"/>
    </location>
</feature>
<dbReference type="InterPro" id="IPR015896">
    <property type="entry name" value="4pyrrol_synth_GluRdtase_dimer"/>
</dbReference>
<dbReference type="Pfam" id="PF01488">
    <property type="entry name" value="Shikimate_DH"/>
    <property type="match status" value="1"/>
</dbReference>
<name>A0A1G7ZJY9_9MICO</name>
<comment type="function">
    <text evidence="8">Catalyzes the NADPH-dependent reduction of glutamyl-tRNA(Glu) to glutamate 1-semialdehyde (GSA).</text>
</comment>
<dbReference type="Pfam" id="PF00745">
    <property type="entry name" value="GlutR_dimer"/>
    <property type="match status" value="1"/>
</dbReference>
<comment type="subunit">
    <text evidence="8">Homodimer.</text>
</comment>
<keyword evidence="18" id="KW-1185">Reference proteome</keyword>
<dbReference type="PANTHER" id="PTHR43013">
    <property type="entry name" value="GLUTAMYL-TRNA REDUCTASE"/>
    <property type="match status" value="1"/>
</dbReference>
<evidence type="ECO:0000256" key="4">
    <source>
        <dbReference type="ARBA" id="ARBA00022857"/>
    </source>
</evidence>